<organism evidence="13 14">
    <name type="scientific">Candidatus Aquicultor secundus</name>
    <dbReference type="NCBI Taxonomy" id="1973895"/>
    <lineage>
        <taxon>Bacteria</taxon>
        <taxon>Bacillati</taxon>
        <taxon>Actinomycetota</taxon>
        <taxon>Candidatus Aquicultoria</taxon>
        <taxon>Candidatus Aquicultorales</taxon>
        <taxon>Candidatus Aquicultoraceae</taxon>
        <taxon>Candidatus Aquicultor</taxon>
    </lineage>
</organism>
<dbReference type="AlphaFoldDB" id="A0A2M7TCF8"/>
<evidence type="ECO:0000256" key="4">
    <source>
        <dbReference type="ARBA" id="ARBA00022670"/>
    </source>
</evidence>
<keyword evidence="9 11" id="KW-0482">Metalloprotease</keyword>
<evidence type="ECO:0000256" key="7">
    <source>
        <dbReference type="ARBA" id="ARBA00022833"/>
    </source>
</evidence>
<evidence type="ECO:0000256" key="10">
    <source>
        <dbReference type="ARBA" id="ARBA00023136"/>
    </source>
</evidence>
<comment type="cofactor">
    <cofactor evidence="1 11">
        <name>Zn(2+)</name>
        <dbReference type="ChEBI" id="CHEBI:29105"/>
    </cofactor>
</comment>
<dbReference type="Pfam" id="PF17820">
    <property type="entry name" value="PDZ_6"/>
    <property type="match status" value="1"/>
</dbReference>
<evidence type="ECO:0000256" key="3">
    <source>
        <dbReference type="ARBA" id="ARBA00007931"/>
    </source>
</evidence>
<feature type="transmembrane region" description="Helical" evidence="11">
    <location>
        <begin position="274"/>
        <end position="294"/>
    </location>
</feature>
<keyword evidence="10 11" id="KW-0472">Membrane</keyword>
<feature type="transmembrane region" description="Helical" evidence="11">
    <location>
        <begin position="321"/>
        <end position="342"/>
    </location>
</feature>
<comment type="subcellular location">
    <subcellularLocation>
        <location evidence="2">Membrane</location>
        <topology evidence="2">Multi-pass membrane protein</topology>
    </subcellularLocation>
</comment>
<feature type="transmembrane region" description="Helical" evidence="11">
    <location>
        <begin position="6"/>
        <end position="26"/>
    </location>
</feature>
<evidence type="ECO:0000313" key="13">
    <source>
        <dbReference type="EMBL" id="PIZ42591.1"/>
    </source>
</evidence>
<dbReference type="PANTHER" id="PTHR42837">
    <property type="entry name" value="REGULATOR OF SIGMA-E PROTEASE RSEP"/>
    <property type="match status" value="1"/>
</dbReference>
<dbReference type="NCBIfam" id="TIGR00054">
    <property type="entry name" value="RIP metalloprotease RseP"/>
    <property type="match status" value="1"/>
</dbReference>
<proteinExistence type="inferred from homology"/>
<dbReference type="InterPro" id="IPR036034">
    <property type="entry name" value="PDZ_sf"/>
</dbReference>
<reference evidence="14" key="1">
    <citation type="submission" date="2017-09" db="EMBL/GenBank/DDBJ databases">
        <title>Depth-based differentiation of microbial function through sediment-hosted aquifers and enrichment of novel symbionts in the deep terrestrial subsurface.</title>
        <authorList>
            <person name="Probst A.J."/>
            <person name="Ladd B."/>
            <person name="Jarett J.K."/>
            <person name="Geller-Mcgrath D.E."/>
            <person name="Sieber C.M.K."/>
            <person name="Emerson J.B."/>
            <person name="Anantharaman K."/>
            <person name="Thomas B.C."/>
            <person name="Malmstrom R."/>
            <person name="Stieglmeier M."/>
            <person name="Klingl A."/>
            <person name="Woyke T."/>
            <person name="Ryan C.M."/>
            <person name="Banfield J.F."/>
        </authorList>
    </citation>
    <scope>NUCLEOTIDE SEQUENCE [LARGE SCALE GENOMIC DNA]</scope>
</reference>
<comment type="caution">
    <text evidence="13">The sequence shown here is derived from an EMBL/GenBank/DDBJ whole genome shotgun (WGS) entry which is preliminary data.</text>
</comment>
<dbReference type="Proteomes" id="UP000230956">
    <property type="component" value="Unassembled WGS sequence"/>
</dbReference>
<feature type="transmembrane region" description="Helical" evidence="11">
    <location>
        <begin position="102"/>
        <end position="126"/>
    </location>
</feature>
<sequence>MHIFYLIALIGLGLIIFIHEFGHFIAGKIIGLKVKEFMFGLPGPRIFSFRVGETEYGATALPFGGYVKFAGVESELQLEEDDEDKDTPPERKYDTQPRWKKAIIMFAGPFMNMVLPIFLIAIMLMFQGVPDRTNVIGEVVKAGPAAKAGLHAGDKIITVEGKKVKNWAQAVTIIKKKPGKEITIVAERNGKTQIFRPVLDNNKGEGFLGISQRLRTPLPHEALYQGFLTTLTIIKFMAVTLYVVITQKIGLLAKDSAGPVRIVYESAKIIQQNFWSYIWLLALISINIGIVNLLPIPPLDGGRLAILGIEGIKRGPINKKAVFAINAAGMALLLALMVYFVFSDIFKIIQGAPFPGGG</sequence>
<evidence type="ECO:0000256" key="11">
    <source>
        <dbReference type="RuleBase" id="RU362031"/>
    </source>
</evidence>
<dbReference type="InterPro" id="IPR001478">
    <property type="entry name" value="PDZ"/>
</dbReference>
<evidence type="ECO:0000256" key="5">
    <source>
        <dbReference type="ARBA" id="ARBA00022692"/>
    </source>
</evidence>
<keyword evidence="11" id="KW-0479">Metal-binding</keyword>
<accession>A0A2M7TCF8</accession>
<keyword evidence="6 11" id="KW-0378">Hydrolase</keyword>
<evidence type="ECO:0000256" key="6">
    <source>
        <dbReference type="ARBA" id="ARBA00022801"/>
    </source>
</evidence>
<dbReference type="Pfam" id="PF02163">
    <property type="entry name" value="Peptidase_M50"/>
    <property type="match status" value="1"/>
</dbReference>
<keyword evidence="5 11" id="KW-0812">Transmembrane</keyword>
<dbReference type="InterPro" id="IPR041489">
    <property type="entry name" value="PDZ_6"/>
</dbReference>
<dbReference type="CDD" id="cd06163">
    <property type="entry name" value="S2P-M50_PDZ_RseP-like"/>
    <property type="match status" value="1"/>
</dbReference>
<evidence type="ECO:0000313" key="14">
    <source>
        <dbReference type="Proteomes" id="UP000230956"/>
    </source>
</evidence>
<evidence type="ECO:0000256" key="9">
    <source>
        <dbReference type="ARBA" id="ARBA00023049"/>
    </source>
</evidence>
<gene>
    <name evidence="13" type="primary">rseP</name>
    <name evidence="13" type="ORF">COY37_00190</name>
</gene>
<dbReference type="EC" id="3.4.24.-" evidence="11"/>
<dbReference type="EMBL" id="PFNG01000006">
    <property type="protein sequence ID" value="PIZ42591.1"/>
    <property type="molecule type" value="Genomic_DNA"/>
</dbReference>
<dbReference type="InterPro" id="IPR008915">
    <property type="entry name" value="Peptidase_M50"/>
</dbReference>
<protein>
    <recommendedName>
        <fullName evidence="11">Zinc metalloprotease</fullName>
        <ecNumber evidence="11">3.4.24.-</ecNumber>
    </recommendedName>
</protein>
<dbReference type="SUPFAM" id="SSF50156">
    <property type="entry name" value="PDZ domain-like"/>
    <property type="match status" value="1"/>
</dbReference>
<keyword evidence="4 13" id="KW-0645">Protease</keyword>
<dbReference type="CDD" id="cd23081">
    <property type="entry name" value="cpPDZ_EcRseP-like"/>
    <property type="match status" value="1"/>
</dbReference>
<name>A0A2M7TCF8_9ACTN</name>
<dbReference type="GO" id="GO:0016020">
    <property type="term" value="C:membrane"/>
    <property type="evidence" value="ECO:0007669"/>
    <property type="project" value="UniProtKB-SubCell"/>
</dbReference>
<evidence type="ECO:0000259" key="12">
    <source>
        <dbReference type="PROSITE" id="PS50106"/>
    </source>
</evidence>
<dbReference type="InterPro" id="IPR004387">
    <property type="entry name" value="Pept_M50_Zn"/>
</dbReference>
<dbReference type="GO" id="GO:0046872">
    <property type="term" value="F:metal ion binding"/>
    <property type="evidence" value="ECO:0007669"/>
    <property type="project" value="UniProtKB-KW"/>
</dbReference>
<feature type="transmembrane region" description="Helical" evidence="11">
    <location>
        <begin position="222"/>
        <end position="245"/>
    </location>
</feature>
<evidence type="ECO:0000256" key="8">
    <source>
        <dbReference type="ARBA" id="ARBA00022989"/>
    </source>
</evidence>
<dbReference type="SMART" id="SM00228">
    <property type="entry name" value="PDZ"/>
    <property type="match status" value="1"/>
</dbReference>
<keyword evidence="8 11" id="KW-1133">Transmembrane helix</keyword>
<comment type="similarity">
    <text evidence="3 11">Belongs to the peptidase M50B family.</text>
</comment>
<dbReference type="GO" id="GO:0006508">
    <property type="term" value="P:proteolysis"/>
    <property type="evidence" value="ECO:0007669"/>
    <property type="project" value="UniProtKB-KW"/>
</dbReference>
<dbReference type="RefSeq" id="WP_353682462.1">
    <property type="nucleotide sequence ID" value="NZ_MNXI01000109.1"/>
</dbReference>
<dbReference type="Gene3D" id="2.30.42.10">
    <property type="match status" value="1"/>
</dbReference>
<dbReference type="GO" id="GO:0004222">
    <property type="term" value="F:metalloendopeptidase activity"/>
    <property type="evidence" value="ECO:0007669"/>
    <property type="project" value="InterPro"/>
</dbReference>
<dbReference type="PANTHER" id="PTHR42837:SF2">
    <property type="entry name" value="MEMBRANE METALLOPROTEASE ARASP2, CHLOROPLASTIC-RELATED"/>
    <property type="match status" value="1"/>
</dbReference>
<dbReference type="PROSITE" id="PS50106">
    <property type="entry name" value="PDZ"/>
    <property type="match status" value="1"/>
</dbReference>
<evidence type="ECO:0000256" key="1">
    <source>
        <dbReference type="ARBA" id="ARBA00001947"/>
    </source>
</evidence>
<evidence type="ECO:0000256" key="2">
    <source>
        <dbReference type="ARBA" id="ARBA00004141"/>
    </source>
</evidence>
<keyword evidence="7 11" id="KW-0862">Zinc</keyword>
<feature type="domain" description="PDZ" evidence="12">
    <location>
        <begin position="135"/>
        <end position="189"/>
    </location>
</feature>